<dbReference type="EMBL" id="JAVDQF010000001">
    <property type="protein sequence ID" value="MDR6268884.1"/>
    <property type="molecule type" value="Genomic_DNA"/>
</dbReference>
<reference evidence="1 2" key="1">
    <citation type="submission" date="2023-07" db="EMBL/GenBank/DDBJ databases">
        <title>Sequencing the genomes of 1000 actinobacteria strains.</title>
        <authorList>
            <person name="Klenk H.-P."/>
        </authorList>
    </citation>
    <scope>NUCLEOTIDE SEQUENCE [LARGE SCALE GENOMIC DNA]</scope>
    <source>
        <strain evidence="1 2">DSM 14555</strain>
    </source>
</reference>
<dbReference type="Proteomes" id="UP001185069">
    <property type="component" value="Unassembled WGS sequence"/>
</dbReference>
<comment type="caution">
    <text evidence="1">The sequence shown here is derived from an EMBL/GenBank/DDBJ whole genome shotgun (WGS) entry which is preliminary data.</text>
</comment>
<sequence length="116" mass="13606">MIPIPWFNADDKMHGHPKVRKAGLNAIGLWTVCGTYCTDFLTDGLVPLWYIQTWPNGTKLANHLVQTGFWEEAPDGDYQFLSWDEYQRTRTKVIAEREKARMRKQKWRDEHPDASI</sequence>
<protein>
    <submittedName>
        <fullName evidence="1">Uncharacterized protein</fullName>
    </submittedName>
</protein>
<evidence type="ECO:0000313" key="2">
    <source>
        <dbReference type="Proteomes" id="UP001185069"/>
    </source>
</evidence>
<gene>
    <name evidence="1" type="ORF">JOE69_001122</name>
</gene>
<accession>A0ABU1J8Y9</accession>
<keyword evidence="2" id="KW-1185">Reference proteome</keyword>
<evidence type="ECO:0000313" key="1">
    <source>
        <dbReference type="EMBL" id="MDR6268884.1"/>
    </source>
</evidence>
<name>A0ABU1J8Y9_9MICC</name>
<dbReference type="RefSeq" id="WP_309796799.1">
    <property type="nucleotide sequence ID" value="NZ_BAAAHY010000006.1"/>
</dbReference>
<proteinExistence type="predicted"/>
<organism evidence="1 2">
    <name type="scientific">Arthrobacter russicus</name>
    <dbReference type="NCBI Taxonomy" id="172040"/>
    <lineage>
        <taxon>Bacteria</taxon>
        <taxon>Bacillati</taxon>
        <taxon>Actinomycetota</taxon>
        <taxon>Actinomycetes</taxon>
        <taxon>Micrococcales</taxon>
        <taxon>Micrococcaceae</taxon>
        <taxon>Arthrobacter</taxon>
    </lineage>
</organism>